<dbReference type="CDD" id="cd19941">
    <property type="entry name" value="TIL"/>
    <property type="match status" value="1"/>
</dbReference>
<dbReference type="STRING" id="75743.A0A401Q9X7"/>
<sequence>VDDVRTSLPVTLVDGKLRLFQSGAYAVLETDFGLVVFYDWKWYLIVEIPSSYFGNLCGLCGNFNGTASDDKLFPNGTSVSSVVQWAGSWKVNDRDPFCWDYCRGYCPTCSDKHQNLYKSETYCGRLEKLFSGCHEKVDHKPFFDSCVYDVCLNQGRKSMLCQALAAYATECQREGITVTDWRKLASCPYECPANSHYSACGTACPPTCDDPKGVRSCPQRCVESCECDAGHVLLDSKCAPSSACGCSYQGIHYKPEERFWADNKCHVQCFCDPALRMVVCEERRCKSSEVCATVDGVRGCFPASYSTCSGSGDPHYKTFDGTRYNFMGTCVYKLSGLCSKASDLTPFEVQVQNNHRGSKAVSYTKKVTVQVYGVTIVLSVTEPHRVMVSVSSFLNLHISHCPFRKPQQTIQNKRGVQSTQIDIKKQNW</sequence>
<dbReference type="GO" id="GO:0016020">
    <property type="term" value="C:membrane"/>
    <property type="evidence" value="ECO:0007669"/>
    <property type="project" value="UniProtKB-SubCell"/>
</dbReference>
<organism evidence="7 8">
    <name type="scientific">Scyliorhinus torazame</name>
    <name type="common">Cloudy catshark</name>
    <name type="synonym">Catulus torazame</name>
    <dbReference type="NCBI Taxonomy" id="75743"/>
    <lineage>
        <taxon>Eukaryota</taxon>
        <taxon>Metazoa</taxon>
        <taxon>Chordata</taxon>
        <taxon>Craniata</taxon>
        <taxon>Vertebrata</taxon>
        <taxon>Chondrichthyes</taxon>
        <taxon>Elasmobranchii</taxon>
        <taxon>Galeomorphii</taxon>
        <taxon>Galeoidea</taxon>
        <taxon>Carcharhiniformes</taxon>
        <taxon>Scyliorhinidae</taxon>
        <taxon>Scyliorhinus</taxon>
    </lineage>
</organism>
<feature type="domain" description="VWFD" evidence="6">
    <location>
        <begin position="1"/>
        <end position="99"/>
    </location>
</feature>
<dbReference type="EMBL" id="BFAA01023288">
    <property type="protein sequence ID" value="GCB82188.1"/>
    <property type="molecule type" value="Genomic_DNA"/>
</dbReference>
<comment type="caution">
    <text evidence="7">The sequence shown here is derived from an EMBL/GenBank/DDBJ whole genome shotgun (WGS) entry which is preliminary data.</text>
</comment>
<dbReference type="InterPro" id="IPR014853">
    <property type="entry name" value="VWF/SSPO/ZAN-like_Cys-rich_dom"/>
</dbReference>
<evidence type="ECO:0000313" key="7">
    <source>
        <dbReference type="EMBL" id="GCB82188.1"/>
    </source>
</evidence>
<protein>
    <recommendedName>
        <fullName evidence="6">VWFD domain-containing protein</fullName>
    </recommendedName>
</protein>
<dbReference type="InterPro" id="IPR025615">
    <property type="entry name" value="TILa_dom"/>
</dbReference>
<dbReference type="PANTHER" id="PTHR46160">
    <property type="entry name" value="ALPHA-TECTORIN-RELATED"/>
    <property type="match status" value="1"/>
</dbReference>
<feature type="non-terminal residue" evidence="7">
    <location>
        <position position="1"/>
    </location>
</feature>
<reference evidence="7 8" key="1">
    <citation type="journal article" date="2018" name="Nat. Ecol. Evol.">
        <title>Shark genomes provide insights into elasmobranch evolution and the origin of vertebrates.</title>
        <authorList>
            <person name="Hara Y"/>
            <person name="Yamaguchi K"/>
            <person name="Onimaru K"/>
            <person name="Kadota M"/>
            <person name="Koyanagi M"/>
            <person name="Keeley SD"/>
            <person name="Tatsumi K"/>
            <person name="Tanaka K"/>
            <person name="Motone F"/>
            <person name="Kageyama Y"/>
            <person name="Nozu R"/>
            <person name="Adachi N"/>
            <person name="Nishimura O"/>
            <person name="Nakagawa R"/>
            <person name="Tanegashima C"/>
            <person name="Kiyatake I"/>
            <person name="Matsumoto R"/>
            <person name="Murakumo K"/>
            <person name="Nishida K"/>
            <person name="Terakita A"/>
            <person name="Kuratani S"/>
            <person name="Sato K"/>
            <person name="Hyodo S Kuraku.S."/>
        </authorList>
    </citation>
    <scope>NUCLEOTIDE SEQUENCE [LARGE SCALE GENOMIC DNA]</scope>
</reference>
<dbReference type="SUPFAM" id="SSF57567">
    <property type="entry name" value="Serine protease inhibitors"/>
    <property type="match status" value="1"/>
</dbReference>
<dbReference type="SMART" id="SM00832">
    <property type="entry name" value="C8"/>
    <property type="match status" value="1"/>
</dbReference>
<dbReference type="PROSITE" id="PS51233">
    <property type="entry name" value="VWFD"/>
    <property type="match status" value="2"/>
</dbReference>
<keyword evidence="2" id="KW-0732">Signal</keyword>
<keyword evidence="5" id="KW-0325">Glycoprotein</keyword>
<dbReference type="AlphaFoldDB" id="A0A401Q9X7"/>
<accession>A0A401Q9X7</accession>
<evidence type="ECO:0000256" key="1">
    <source>
        <dbReference type="ARBA" id="ARBA00004370"/>
    </source>
</evidence>
<comment type="subcellular location">
    <subcellularLocation>
        <location evidence="1">Membrane</location>
    </subcellularLocation>
</comment>
<keyword evidence="3" id="KW-0472">Membrane</keyword>
<feature type="domain" description="VWFD" evidence="6">
    <location>
        <begin position="306"/>
        <end position="428"/>
    </location>
</feature>
<evidence type="ECO:0000259" key="6">
    <source>
        <dbReference type="PROSITE" id="PS51233"/>
    </source>
</evidence>
<dbReference type="OrthoDB" id="6236007at2759"/>
<evidence type="ECO:0000256" key="5">
    <source>
        <dbReference type="ARBA" id="ARBA00023180"/>
    </source>
</evidence>
<dbReference type="InterPro" id="IPR002919">
    <property type="entry name" value="TIL_dom"/>
</dbReference>
<dbReference type="Pfam" id="PF01826">
    <property type="entry name" value="TIL"/>
    <property type="match status" value="1"/>
</dbReference>
<dbReference type="InterPro" id="IPR052749">
    <property type="entry name" value="Alpha-tectorin"/>
</dbReference>
<dbReference type="OMA" id="RENEECE"/>
<evidence type="ECO:0000313" key="8">
    <source>
        <dbReference type="Proteomes" id="UP000288216"/>
    </source>
</evidence>
<evidence type="ECO:0000256" key="2">
    <source>
        <dbReference type="ARBA" id="ARBA00022729"/>
    </source>
</evidence>
<name>A0A401Q9X7_SCYTO</name>
<dbReference type="InterPro" id="IPR036084">
    <property type="entry name" value="Ser_inhib-like_sf"/>
</dbReference>
<dbReference type="Gene3D" id="2.10.25.10">
    <property type="entry name" value="Laminin"/>
    <property type="match status" value="1"/>
</dbReference>
<keyword evidence="8" id="KW-1185">Reference proteome</keyword>
<evidence type="ECO:0000256" key="4">
    <source>
        <dbReference type="ARBA" id="ARBA00023157"/>
    </source>
</evidence>
<dbReference type="Proteomes" id="UP000288216">
    <property type="component" value="Unassembled WGS sequence"/>
</dbReference>
<dbReference type="Pfam" id="PF00094">
    <property type="entry name" value="VWD"/>
    <property type="match status" value="2"/>
</dbReference>
<dbReference type="PANTHER" id="PTHR46160:SF8">
    <property type="entry name" value="VWFD DOMAIN-CONTAINING PROTEIN"/>
    <property type="match status" value="1"/>
</dbReference>
<keyword evidence="4" id="KW-1015">Disulfide bond</keyword>
<dbReference type="Pfam" id="PF12714">
    <property type="entry name" value="TILa"/>
    <property type="match status" value="1"/>
</dbReference>
<dbReference type="Pfam" id="PF08742">
    <property type="entry name" value="C8"/>
    <property type="match status" value="1"/>
</dbReference>
<gene>
    <name evidence="7" type="ORF">scyTo_0022628</name>
</gene>
<dbReference type="FunFam" id="2.10.25.10:FF:000055">
    <property type="entry name" value="alpha-tectorin isoform X1"/>
    <property type="match status" value="1"/>
</dbReference>
<dbReference type="InterPro" id="IPR001846">
    <property type="entry name" value="VWF_type-D"/>
</dbReference>
<evidence type="ECO:0000256" key="3">
    <source>
        <dbReference type="ARBA" id="ARBA00023136"/>
    </source>
</evidence>
<proteinExistence type="predicted"/>